<feature type="transmembrane region" description="Helical" evidence="1">
    <location>
        <begin position="15"/>
        <end position="36"/>
    </location>
</feature>
<dbReference type="EMBL" id="CP005290">
    <property type="protein sequence ID" value="AGK60846.1"/>
    <property type="molecule type" value="Genomic_DNA"/>
</dbReference>
<dbReference type="eggNOG" id="arCOG03925">
    <property type="taxonomic scope" value="Archaea"/>
</dbReference>
<proteinExistence type="predicted"/>
<dbReference type="Proteomes" id="UP000013307">
    <property type="component" value="Chromosome"/>
</dbReference>
<name>N0BK19_9EURY</name>
<feature type="transmembrane region" description="Helical" evidence="1">
    <location>
        <begin position="56"/>
        <end position="75"/>
    </location>
</feature>
<feature type="domain" description="DUF8060" evidence="2">
    <location>
        <begin position="8"/>
        <end position="77"/>
    </location>
</feature>
<dbReference type="KEGG" id="ast:Asulf_00837"/>
<keyword evidence="4" id="KW-1185">Reference proteome</keyword>
<dbReference type="HOGENOM" id="CLU_172281_0_0_2"/>
<evidence type="ECO:0000256" key="1">
    <source>
        <dbReference type="SAM" id="Phobius"/>
    </source>
</evidence>
<dbReference type="RefSeq" id="WP_015590444.1">
    <property type="nucleotide sequence ID" value="NC_021169.1"/>
</dbReference>
<keyword evidence="1" id="KW-1133">Transmembrane helix</keyword>
<dbReference type="Pfam" id="PF26256">
    <property type="entry name" value="DUF8060"/>
    <property type="match status" value="1"/>
</dbReference>
<accession>N0BK19</accession>
<protein>
    <recommendedName>
        <fullName evidence="2">DUF8060 domain-containing protein</fullName>
    </recommendedName>
</protein>
<sequence>MDGEKKITGFNIEDVLRRVFIAFVVLMLMIAVWGLYSSINDLIQIWVDYKYAPLYRTLLNLGVLVITIYVLNLLVRRERLWKKA</sequence>
<evidence type="ECO:0000313" key="4">
    <source>
        <dbReference type="Proteomes" id="UP000013307"/>
    </source>
</evidence>
<keyword evidence="1" id="KW-0472">Membrane</keyword>
<organism evidence="3 4">
    <name type="scientific">Archaeoglobus sulfaticallidus PM70-1</name>
    <dbReference type="NCBI Taxonomy" id="387631"/>
    <lineage>
        <taxon>Archaea</taxon>
        <taxon>Methanobacteriati</taxon>
        <taxon>Methanobacteriota</taxon>
        <taxon>Archaeoglobi</taxon>
        <taxon>Archaeoglobales</taxon>
        <taxon>Archaeoglobaceae</taxon>
        <taxon>Archaeoglobus</taxon>
    </lineage>
</organism>
<dbReference type="AlphaFoldDB" id="N0BK19"/>
<dbReference type="GeneID" id="15392478"/>
<evidence type="ECO:0000313" key="3">
    <source>
        <dbReference type="EMBL" id="AGK60846.1"/>
    </source>
</evidence>
<dbReference type="OrthoDB" id="359437at2157"/>
<keyword evidence="1" id="KW-0812">Transmembrane</keyword>
<reference evidence="3 4" key="1">
    <citation type="journal article" date="2013" name="Genome Announc.">
        <title>Complete Genome Sequence of the Thermophilic and Facultatively Chemolithoautotrophic Sulfate Reducer Archaeoglobus sulfaticallidus Strain PM70-1T.</title>
        <authorList>
            <person name="Stokke R."/>
            <person name="Hocking W.P."/>
            <person name="Steinsbu B.O."/>
            <person name="Steen I.H."/>
        </authorList>
    </citation>
    <scope>NUCLEOTIDE SEQUENCE [LARGE SCALE GENOMIC DNA]</scope>
    <source>
        <strain evidence="3">PM70-1</strain>
    </source>
</reference>
<gene>
    <name evidence="3" type="ORF">Asulf_00837</name>
</gene>
<evidence type="ECO:0000259" key="2">
    <source>
        <dbReference type="Pfam" id="PF26256"/>
    </source>
</evidence>
<dbReference type="InterPro" id="IPR058373">
    <property type="entry name" value="DUF8060"/>
</dbReference>